<evidence type="ECO:0000313" key="2">
    <source>
        <dbReference type="Proteomes" id="UP000243217"/>
    </source>
</evidence>
<name>A0A1V9YU41_9STRA</name>
<keyword evidence="2" id="KW-1185">Reference proteome</keyword>
<dbReference type="AlphaFoldDB" id="A0A1V9YU41"/>
<comment type="caution">
    <text evidence="1">The sequence shown here is derived from an EMBL/GenBank/DDBJ whole genome shotgun (WGS) entry which is preliminary data.</text>
</comment>
<gene>
    <name evidence="1" type="ORF">THRCLA_09917</name>
</gene>
<reference evidence="1 2" key="1">
    <citation type="journal article" date="2014" name="Genome Biol. Evol.">
        <title>The secreted proteins of Achlya hypogyna and Thraustotheca clavata identify the ancestral oomycete secretome and reveal gene acquisitions by horizontal gene transfer.</title>
        <authorList>
            <person name="Misner I."/>
            <person name="Blouin N."/>
            <person name="Leonard G."/>
            <person name="Richards T.A."/>
            <person name="Lane C.E."/>
        </authorList>
    </citation>
    <scope>NUCLEOTIDE SEQUENCE [LARGE SCALE GENOMIC DNA]</scope>
    <source>
        <strain evidence="1 2">ATCC 34112</strain>
    </source>
</reference>
<dbReference type="EMBL" id="JNBS01002859">
    <property type="protein sequence ID" value="OQR89100.1"/>
    <property type="molecule type" value="Genomic_DNA"/>
</dbReference>
<sequence length="283" mass="31443">MSTHSQDNLNTLSSVLGANASTPNFLLPNSHTSVNNVAKTIATGENTKTTETKKAFAQTTLAMAQLAKTYAYWDWGLSDTCPDNSTYITEPKWSKTIKLQGNLAHPYYPELCKIINPRNDTNNGLFLQQNQTNHFQVLYSGSIWTSNATLSTRVLRKHEYGQSLKAPGSMHFIQYLNPCAPANWKYVAPPQCYQLDSGKCKVQSIDNDNLKLFDRQRTRGVSKHLVVVSPPLSRSEYVKTHKWLFEPLHAAVANASATMIDLADNFSDGDKGLQANPDGHPIV</sequence>
<protein>
    <submittedName>
        <fullName evidence="1">Uncharacterized protein</fullName>
    </submittedName>
</protein>
<accession>A0A1V9YU41</accession>
<proteinExistence type="predicted"/>
<dbReference type="Proteomes" id="UP000243217">
    <property type="component" value="Unassembled WGS sequence"/>
</dbReference>
<evidence type="ECO:0000313" key="1">
    <source>
        <dbReference type="EMBL" id="OQR89100.1"/>
    </source>
</evidence>
<organism evidence="1 2">
    <name type="scientific">Thraustotheca clavata</name>
    <dbReference type="NCBI Taxonomy" id="74557"/>
    <lineage>
        <taxon>Eukaryota</taxon>
        <taxon>Sar</taxon>
        <taxon>Stramenopiles</taxon>
        <taxon>Oomycota</taxon>
        <taxon>Saprolegniomycetes</taxon>
        <taxon>Saprolegniales</taxon>
        <taxon>Achlyaceae</taxon>
        <taxon>Thraustotheca</taxon>
    </lineage>
</organism>